<name>A0A8B9I7A6_9AVES</name>
<feature type="compositionally biased region" description="Basic residues" evidence="1">
    <location>
        <begin position="113"/>
        <end position="122"/>
    </location>
</feature>
<dbReference type="AlphaFoldDB" id="A0A8B9I7A6"/>
<proteinExistence type="predicted"/>
<dbReference type="Ensembl" id="ENSABRT00000021005.1">
    <property type="protein sequence ID" value="ENSABRP00000014729.1"/>
    <property type="gene ID" value="ENSABRG00000012981.1"/>
</dbReference>
<evidence type="ECO:0000313" key="2">
    <source>
        <dbReference type="Ensembl" id="ENSABRP00000014729.1"/>
    </source>
</evidence>
<reference evidence="2" key="2">
    <citation type="submission" date="2025-09" db="UniProtKB">
        <authorList>
            <consortium name="Ensembl"/>
        </authorList>
    </citation>
    <scope>IDENTIFICATION</scope>
</reference>
<protein>
    <submittedName>
        <fullName evidence="2">Uncharacterized protein</fullName>
    </submittedName>
</protein>
<keyword evidence="3" id="KW-1185">Reference proteome</keyword>
<reference evidence="2" key="1">
    <citation type="submission" date="2025-08" db="UniProtKB">
        <authorList>
            <consortium name="Ensembl"/>
        </authorList>
    </citation>
    <scope>IDENTIFICATION</scope>
</reference>
<organism evidence="2 3">
    <name type="scientific">Anser brachyrhynchus</name>
    <name type="common">Pink-footed goose</name>
    <dbReference type="NCBI Taxonomy" id="132585"/>
    <lineage>
        <taxon>Eukaryota</taxon>
        <taxon>Metazoa</taxon>
        <taxon>Chordata</taxon>
        <taxon>Craniata</taxon>
        <taxon>Vertebrata</taxon>
        <taxon>Euteleostomi</taxon>
        <taxon>Archelosauria</taxon>
        <taxon>Archosauria</taxon>
        <taxon>Dinosauria</taxon>
        <taxon>Saurischia</taxon>
        <taxon>Theropoda</taxon>
        <taxon>Coelurosauria</taxon>
        <taxon>Aves</taxon>
        <taxon>Neognathae</taxon>
        <taxon>Galloanserae</taxon>
        <taxon>Anseriformes</taxon>
        <taxon>Anatidae</taxon>
        <taxon>Anserinae</taxon>
        <taxon>Anser</taxon>
    </lineage>
</organism>
<feature type="region of interest" description="Disordered" evidence="1">
    <location>
        <begin position="99"/>
        <end position="142"/>
    </location>
</feature>
<sequence length="155" mass="17230">IGQDSLHRRDSSVCFCDEETIQGVLERTWVESYYRYCCRTNSTFVTKTEQDLLPNKTLLALVHSGGIKPRIKLPGNLGLTVHVLGTVWEMPGVPVPGSLHTHWQPPVRLGGRSSHRSRGQRRGRAESSSPQGALPSGLRWEPRPWHTVLGSLEGA</sequence>
<dbReference type="Proteomes" id="UP000694426">
    <property type="component" value="Unplaced"/>
</dbReference>
<accession>A0A8B9I7A6</accession>
<evidence type="ECO:0000313" key="3">
    <source>
        <dbReference type="Proteomes" id="UP000694426"/>
    </source>
</evidence>
<evidence type="ECO:0000256" key="1">
    <source>
        <dbReference type="SAM" id="MobiDB-lite"/>
    </source>
</evidence>